<protein>
    <submittedName>
        <fullName evidence="2">Putative transcriptional regulator</fullName>
    </submittedName>
</protein>
<organism evidence="2 3">
    <name type="scientific">Yersinia rohdei</name>
    <dbReference type="NCBI Taxonomy" id="29485"/>
    <lineage>
        <taxon>Bacteria</taxon>
        <taxon>Pseudomonadati</taxon>
        <taxon>Pseudomonadota</taxon>
        <taxon>Gammaproteobacteria</taxon>
        <taxon>Enterobacterales</taxon>
        <taxon>Yersiniaceae</taxon>
        <taxon>Yersinia</taxon>
    </lineage>
</organism>
<evidence type="ECO:0000256" key="1">
    <source>
        <dbReference type="SAM" id="MobiDB-lite"/>
    </source>
</evidence>
<name>A0A0U1HPZ8_YERRO</name>
<dbReference type="SUPFAM" id="SSF46785">
    <property type="entry name" value="Winged helix' DNA-binding domain"/>
    <property type="match status" value="1"/>
</dbReference>
<gene>
    <name evidence="2" type="ORF">ERS008555_00965</name>
</gene>
<accession>A0A0U1HPZ8</accession>
<evidence type="ECO:0000313" key="3">
    <source>
        <dbReference type="Proteomes" id="UP000042054"/>
    </source>
</evidence>
<proteinExistence type="predicted"/>
<reference evidence="2 3" key="1">
    <citation type="submission" date="2015-03" db="EMBL/GenBank/DDBJ databases">
        <authorList>
            <person name="Murphy D."/>
        </authorList>
    </citation>
    <scope>NUCLEOTIDE SEQUENCE [LARGE SCALE GENOMIC DNA]</scope>
    <source>
        <strain evidence="2 3">68/02</strain>
    </source>
</reference>
<dbReference type="InterPro" id="IPR036390">
    <property type="entry name" value="WH_DNA-bd_sf"/>
</dbReference>
<dbReference type="EMBL" id="CTKE01000004">
    <property type="protein sequence ID" value="CQI88619.1"/>
    <property type="molecule type" value="Genomic_DNA"/>
</dbReference>
<feature type="region of interest" description="Disordered" evidence="1">
    <location>
        <begin position="7"/>
        <end position="31"/>
    </location>
</feature>
<sequence length="237" mass="26099">MLVKCYAGNHSSKNKKSINDTGEDMTIDSSARQPQSVAEHLLLLLKTRGPLQATEAGKILGTTGEAARQQFVKLAKEGLVIAVAQTKGVGRPIQLWQLTEAANSRFPDTHGELTVQLLRMVRTKLGEEALNVLIDTREHETREQYCLAMEGANSIDERVKRLVAIRSQEGYMAESQIQADGSILLIENHCPICAAAATCQGFCRAELDVFRQVLQAPVERTEHILSGSRRCVYLVSV</sequence>
<evidence type="ECO:0000313" key="2">
    <source>
        <dbReference type="EMBL" id="CQI88619.1"/>
    </source>
</evidence>
<dbReference type="AlphaFoldDB" id="A0A0U1HPZ8"/>
<dbReference type="STRING" id="29485.CH64_2532"/>
<dbReference type="Proteomes" id="UP000042054">
    <property type="component" value="Unassembled WGS sequence"/>
</dbReference>